<evidence type="ECO:0000259" key="3">
    <source>
        <dbReference type="Pfam" id="PF01467"/>
    </source>
</evidence>
<dbReference type="Gene3D" id="3.40.50.620">
    <property type="entry name" value="HUPs"/>
    <property type="match status" value="1"/>
</dbReference>
<organism evidence="4 5">
    <name type="scientific">candidate division WOR-3 bacterium JGI_Cruoil_03_44_89</name>
    <dbReference type="NCBI Taxonomy" id="1973748"/>
    <lineage>
        <taxon>Bacteria</taxon>
        <taxon>Bacteria division WOR-3</taxon>
    </lineage>
</organism>
<dbReference type="PANTHER" id="PTHR43793:SF2">
    <property type="entry name" value="BIFUNCTIONAL PROTEIN HLDE"/>
    <property type="match status" value="1"/>
</dbReference>
<feature type="domain" description="Cytidyltransferase-like" evidence="3">
    <location>
        <begin position="26"/>
        <end position="147"/>
    </location>
</feature>
<evidence type="ECO:0000256" key="2">
    <source>
        <dbReference type="ARBA" id="ARBA00022695"/>
    </source>
</evidence>
<sequence>MGKIISQREASSISEEERVKGRCIVFTNGCFDIIHRGHIELLKQAKAKGDILIVGLNSDSSVRKIKGEGRPIVDEESRAVILSSIIYVDYVVVFNEETPYGLIKAIRPSVLVKGEDWGEEEIIGRDIAGEVVRAKLTPGYSTTEMIKKIMSNFQLPISNKMSNDEK</sequence>
<proteinExistence type="predicted"/>
<gene>
    <name evidence="4" type="ORF">CH333_05210</name>
</gene>
<dbReference type="AlphaFoldDB" id="A0A235BTX6"/>
<dbReference type="InterPro" id="IPR050385">
    <property type="entry name" value="Archaeal_FAD_synthase"/>
</dbReference>
<keyword evidence="1" id="KW-0808">Transferase</keyword>
<reference evidence="4 5" key="1">
    <citation type="submission" date="2017-07" db="EMBL/GenBank/DDBJ databases">
        <title>Recovery of genomes from metagenomes via a dereplication, aggregation, and scoring strategy.</title>
        <authorList>
            <person name="Sieber C.M."/>
            <person name="Probst A.J."/>
            <person name="Sharrar A."/>
            <person name="Thomas B.C."/>
            <person name="Hess M."/>
            <person name="Tringe S.G."/>
            <person name="Banfield J.F."/>
        </authorList>
    </citation>
    <scope>NUCLEOTIDE SEQUENCE [LARGE SCALE GENOMIC DNA]</scope>
    <source>
        <strain evidence="4">JGI_Cruoil_03_44_89</strain>
    </source>
</reference>
<dbReference type="NCBIfam" id="TIGR00125">
    <property type="entry name" value="cyt_tran_rel"/>
    <property type="match status" value="1"/>
</dbReference>
<comment type="caution">
    <text evidence="4">The sequence shown here is derived from an EMBL/GenBank/DDBJ whole genome shotgun (WGS) entry which is preliminary data.</text>
</comment>
<dbReference type="InterPro" id="IPR004821">
    <property type="entry name" value="Cyt_trans-like"/>
</dbReference>
<dbReference type="InterPro" id="IPR014729">
    <property type="entry name" value="Rossmann-like_a/b/a_fold"/>
</dbReference>
<evidence type="ECO:0000313" key="5">
    <source>
        <dbReference type="Proteomes" id="UP000215215"/>
    </source>
</evidence>
<dbReference type="Pfam" id="PF01467">
    <property type="entry name" value="CTP_transf_like"/>
    <property type="match status" value="1"/>
</dbReference>
<evidence type="ECO:0000256" key="1">
    <source>
        <dbReference type="ARBA" id="ARBA00022679"/>
    </source>
</evidence>
<dbReference type="GO" id="GO:0016779">
    <property type="term" value="F:nucleotidyltransferase activity"/>
    <property type="evidence" value="ECO:0007669"/>
    <property type="project" value="UniProtKB-KW"/>
</dbReference>
<protein>
    <recommendedName>
        <fullName evidence="3">Cytidyltransferase-like domain-containing protein</fullName>
    </recommendedName>
</protein>
<accession>A0A235BTX6</accession>
<name>A0A235BTX6_UNCW3</name>
<keyword evidence="2" id="KW-0548">Nucleotidyltransferase</keyword>
<dbReference type="EMBL" id="NOZQ01000108">
    <property type="protein sequence ID" value="OYD15651.1"/>
    <property type="molecule type" value="Genomic_DNA"/>
</dbReference>
<dbReference type="Proteomes" id="UP000215215">
    <property type="component" value="Unassembled WGS sequence"/>
</dbReference>
<dbReference type="SUPFAM" id="SSF52374">
    <property type="entry name" value="Nucleotidylyl transferase"/>
    <property type="match status" value="1"/>
</dbReference>
<evidence type="ECO:0000313" key="4">
    <source>
        <dbReference type="EMBL" id="OYD15651.1"/>
    </source>
</evidence>
<dbReference type="PANTHER" id="PTHR43793">
    <property type="entry name" value="FAD SYNTHASE"/>
    <property type="match status" value="1"/>
</dbReference>